<name>A0A939FG03_9ACTN</name>
<evidence type="ECO:0000313" key="5">
    <source>
        <dbReference type="Proteomes" id="UP000664167"/>
    </source>
</evidence>
<dbReference type="GO" id="GO:0016787">
    <property type="term" value="F:hydrolase activity"/>
    <property type="evidence" value="ECO:0007669"/>
    <property type="project" value="UniProtKB-KW"/>
</dbReference>
<evidence type="ECO:0000313" key="4">
    <source>
        <dbReference type="EMBL" id="MBO0516717.1"/>
    </source>
</evidence>
<dbReference type="RefSeq" id="WP_206968596.1">
    <property type="nucleotide sequence ID" value="NZ_BAAAJJ010000013.1"/>
</dbReference>
<gene>
    <name evidence="4" type="ORF">J0695_33850</name>
</gene>
<feature type="region of interest" description="Disordered" evidence="2">
    <location>
        <begin position="59"/>
        <end position="79"/>
    </location>
</feature>
<comment type="caution">
    <text evidence="4">The sequence shown here is derived from an EMBL/GenBank/DDBJ whole genome shotgun (WGS) entry which is preliminary data.</text>
</comment>
<protein>
    <submittedName>
        <fullName evidence="4">Isochorismatase family protein</fullName>
    </submittedName>
</protein>
<accession>A0A939FG03</accession>
<dbReference type="SUPFAM" id="SSF52499">
    <property type="entry name" value="Isochorismatase-like hydrolases"/>
    <property type="match status" value="1"/>
</dbReference>
<dbReference type="EMBL" id="JAFLRJ010000437">
    <property type="protein sequence ID" value="MBO0516717.1"/>
    <property type="molecule type" value="Genomic_DNA"/>
</dbReference>
<feature type="domain" description="Isochorismatase-like" evidence="3">
    <location>
        <begin position="10"/>
        <end position="181"/>
    </location>
</feature>
<dbReference type="Proteomes" id="UP000664167">
    <property type="component" value="Unassembled WGS sequence"/>
</dbReference>
<reference evidence="4" key="1">
    <citation type="submission" date="2021-03" db="EMBL/GenBank/DDBJ databases">
        <title>Streptomyces poriferae sp. nov., a novel marine sponge-derived Actinobacteria species with anti-MRSA activity.</title>
        <authorList>
            <person name="Sandoval-Powers M."/>
            <person name="Kralova S."/>
            <person name="Nguyen G.-S."/>
            <person name="Fawwal D."/>
            <person name="Degnes K."/>
            <person name="Klinkenberg G."/>
            <person name="Sletta H."/>
            <person name="Wentzel A."/>
            <person name="Liles M.R."/>
        </authorList>
    </citation>
    <scope>NUCLEOTIDE SEQUENCE</scope>
    <source>
        <strain evidence="4">DSM 41794</strain>
    </source>
</reference>
<evidence type="ECO:0000256" key="2">
    <source>
        <dbReference type="SAM" id="MobiDB-lite"/>
    </source>
</evidence>
<organism evidence="4 5">
    <name type="scientific">Streptomyces beijiangensis</name>
    <dbReference type="NCBI Taxonomy" id="163361"/>
    <lineage>
        <taxon>Bacteria</taxon>
        <taxon>Bacillati</taxon>
        <taxon>Actinomycetota</taxon>
        <taxon>Actinomycetes</taxon>
        <taxon>Kitasatosporales</taxon>
        <taxon>Streptomycetaceae</taxon>
        <taxon>Streptomyces</taxon>
    </lineage>
</organism>
<dbReference type="Gene3D" id="3.40.50.850">
    <property type="entry name" value="Isochorismatase-like"/>
    <property type="match status" value="1"/>
</dbReference>
<dbReference type="Pfam" id="PF00857">
    <property type="entry name" value="Isochorismatase"/>
    <property type="match status" value="1"/>
</dbReference>
<keyword evidence="1" id="KW-0378">Hydrolase</keyword>
<dbReference type="InterPro" id="IPR036380">
    <property type="entry name" value="Isochorismatase-like_sf"/>
</dbReference>
<evidence type="ECO:0000256" key="1">
    <source>
        <dbReference type="ARBA" id="ARBA00022801"/>
    </source>
</evidence>
<keyword evidence="5" id="KW-1185">Reference proteome</keyword>
<dbReference type="CDD" id="cd00431">
    <property type="entry name" value="cysteine_hydrolases"/>
    <property type="match status" value="1"/>
</dbReference>
<proteinExistence type="predicted"/>
<dbReference type="AlphaFoldDB" id="A0A939FG03"/>
<evidence type="ECO:0000259" key="3">
    <source>
        <dbReference type="Pfam" id="PF00857"/>
    </source>
</evidence>
<dbReference type="InterPro" id="IPR000868">
    <property type="entry name" value="Isochorismatase-like_dom"/>
</dbReference>
<dbReference type="InterPro" id="IPR050272">
    <property type="entry name" value="Isochorismatase-like_hydrls"/>
</dbReference>
<dbReference type="PANTHER" id="PTHR43540">
    <property type="entry name" value="PEROXYUREIDOACRYLATE/UREIDOACRYLATE AMIDOHYDROLASE-RELATED"/>
    <property type="match status" value="1"/>
</dbReference>
<dbReference type="PANTHER" id="PTHR43540:SF7">
    <property type="entry name" value="ISOCHORISMATASE FAMILY PROTEIN YECD"/>
    <property type="match status" value="1"/>
</dbReference>
<sequence length="191" mass="20286">MPLTALDPTSALVLIDLQNGVVSRTCAPHTTTDVLARSVELADAFRARDLPVVLVRVSSGPSASGRTDAPARRSATPPEGWDQIVDELAGHSGDITVTKYNWGAFHGTDLDLQLRRRGVTQIVLAGVATSIGVESTARAAQEHGYHLTLVTDAMTDLDADAHRHTTERIFPRLGESGTTAEVVALLARTTA</sequence>